<sequence length="240" mass="27871">MREYFYETPENLVPVSNKDLWEIGVLTEPLKNVVKAFEVFEKVSSRYIFQNQYSTYEGKKALIIGSANEAFLYSFMAREYRFETYMLNRHPIEDSKLEMCKNFGVNFVDYSKENNFPENFDIDLIVDTSGDPSTITRYLRKAAYNAIVILFGTNGNAPNGILSGIDVDWIVERNITICGSVDAARIHYEKALDLIQKWHLYYPGMMKKMITGVFKPEEISLFTTKPQEEIKSVIKWNELK</sequence>
<dbReference type="GO" id="GO:0016491">
    <property type="term" value="F:oxidoreductase activity"/>
    <property type="evidence" value="ECO:0007669"/>
    <property type="project" value="UniProtKB-KW"/>
</dbReference>
<dbReference type="Pfam" id="PF16912">
    <property type="entry name" value="Glu_dehyd_C"/>
    <property type="match status" value="1"/>
</dbReference>
<evidence type="ECO:0000256" key="1">
    <source>
        <dbReference type="ARBA" id="ARBA00001947"/>
    </source>
</evidence>
<proteinExistence type="predicted"/>
<keyword evidence="4" id="KW-0560">Oxidoreductase</keyword>
<evidence type="ECO:0000256" key="3">
    <source>
        <dbReference type="ARBA" id="ARBA00022833"/>
    </source>
</evidence>
<organism evidence="6">
    <name type="scientific">mine drainage metagenome</name>
    <dbReference type="NCBI Taxonomy" id="410659"/>
    <lineage>
        <taxon>unclassified sequences</taxon>
        <taxon>metagenomes</taxon>
        <taxon>ecological metagenomes</taxon>
    </lineage>
</organism>
<evidence type="ECO:0000256" key="2">
    <source>
        <dbReference type="ARBA" id="ARBA00022723"/>
    </source>
</evidence>
<dbReference type="EMBL" id="AUZX01013203">
    <property type="protein sequence ID" value="EQD36315.1"/>
    <property type="molecule type" value="Genomic_DNA"/>
</dbReference>
<dbReference type="SUPFAM" id="SSF51735">
    <property type="entry name" value="NAD(P)-binding Rossmann-fold domains"/>
    <property type="match status" value="1"/>
</dbReference>
<reference evidence="6" key="2">
    <citation type="journal article" date="2014" name="ISME J.">
        <title>Microbial stratification in low pH oxic and suboxic macroscopic growths along an acid mine drainage.</title>
        <authorList>
            <person name="Mendez-Garcia C."/>
            <person name="Mesa V."/>
            <person name="Sprenger R.R."/>
            <person name="Richter M."/>
            <person name="Diez M.S."/>
            <person name="Solano J."/>
            <person name="Bargiela R."/>
            <person name="Golyshina O.V."/>
            <person name="Manteca A."/>
            <person name="Ramos J.L."/>
            <person name="Gallego J.R."/>
            <person name="Llorente I."/>
            <person name="Martins Dos Santos V.A."/>
            <person name="Jensen O.N."/>
            <person name="Pelaez A.I."/>
            <person name="Sanchez J."/>
            <person name="Ferrer M."/>
        </authorList>
    </citation>
    <scope>NUCLEOTIDE SEQUENCE</scope>
</reference>
<accession>T1A3B2</accession>
<dbReference type="GO" id="GO:0046872">
    <property type="term" value="F:metal ion binding"/>
    <property type="evidence" value="ECO:0007669"/>
    <property type="project" value="UniProtKB-KW"/>
</dbReference>
<evidence type="ECO:0000313" key="6">
    <source>
        <dbReference type="EMBL" id="EQD36315.1"/>
    </source>
</evidence>
<dbReference type="InterPro" id="IPR036291">
    <property type="entry name" value="NAD(P)-bd_dom_sf"/>
</dbReference>
<name>T1A3B2_9ZZZZ</name>
<comment type="caution">
    <text evidence="6">The sequence shown here is derived from an EMBL/GenBank/DDBJ whole genome shotgun (WGS) entry which is preliminary data.</text>
</comment>
<keyword evidence="2" id="KW-0479">Metal-binding</keyword>
<comment type="cofactor">
    <cofactor evidence="1">
        <name>Zn(2+)</name>
        <dbReference type="ChEBI" id="CHEBI:29105"/>
    </cofactor>
</comment>
<evidence type="ECO:0000256" key="4">
    <source>
        <dbReference type="ARBA" id="ARBA00023002"/>
    </source>
</evidence>
<dbReference type="InterPro" id="IPR031640">
    <property type="entry name" value="Glu_dehyd_C"/>
</dbReference>
<dbReference type="AlphaFoldDB" id="T1A3B2"/>
<dbReference type="Gene3D" id="3.40.50.720">
    <property type="entry name" value="NAD(P)-binding Rossmann-like Domain"/>
    <property type="match status" value="1"/>
</dbReference>
<gene>
    <name evidence="6" type="ORF">B1A_17932</name>
</gene>
<protein>
    <submittedName>
        <fullName evidence="6">Glucose 1-dehydrogenase</fullName>
    </submittedName>
</protein>
<feature type="domain" description="Glucose dehydrogenase C-terminal" evidence="5">
    <location>
        <begin position="22"/>
        <end position="235"/>
    </location>
</feature>
<reference evidence="6" key="1">
    <citation type="submission" date="2013-08" db="EMBL/GenBank/DDBJ databases">
        <authorList>
            <person name="Mendez C."/>
            <person name="Richter M."/>
            <person name="Ferrer M."/>
            <person name="Sanchez J."/>
        </authorList>
    </citation>
    <scope>NUCLEOTIDE SEQUENCE</scope>
</reference>
<evidence type="ECO:0000259" key="5">
    <source>
        <dbReference type="Pfam" id="PF16912"/>
    </source>
</evidence>
<keyword evidence="3" id="KW-0862">Zinc</keyword>